<evidence type="ECO:0000313" key="8">
    <source>
        <dbReference type="Proteomes" id="UP000584374"/>
    </source>
</evidence>
<proteinExistence type="inferred from homology"/>
<feature type="transmembrane region" description="Helical" evidence="6">
    <location>
        <begin position="25"/>
        <end position="47"/>
    </location>
</feature>
<feature type="transmembrane region" description="Helical" evidence="6">
    <location>
        <begin position="144"/>
        <end position="165"/>
    </location>
</feature>
<dbReference type="PANTHER" id="PTHR31123">
    <property type="entry name" value="ACCUMULATION OF DYADS PROTEIN 2-RELATED"/>
    <property type="match status" value="1"/>
</dbReference>
<keyword evidence="5 6" id="KW-0472">Membrane</keyword>
<dbReference type="Pfam" id="PF01184">
    <property type="entry name" value="Gpr1_Fun34_YaaH"/>
    <property type="match status" value="1"/>
</dbReference>
<dbReference type="AlphaFoldDB" id="A0A840QFB9"/>
<dbReference type="RefSeq" id="WP_184728263.1">
    <property type="nucleotide sequence ID" value="NZ_JACHIW010000001.1"/>
</dbReference>
<dbReference type="GO" id="GO:0005886">
    <property type="term" value="C:plasma membrane"/>
    <property type="evidence" value="ECO:0007669"/>
    <property type="project" value="TreeGrafter"/>
</dbReference>
<keyword evidence="8" id="KW-1185">Reference proteome</keyword>
<dbReference type="PANTHER" id="PTHR31123:SF1">
    <property type="entry name" value="ACCUMULATION OF DYADS PROTEIN 2-RELATED"/>
    <property type="match status" value="1"/>
</dbReference>
<evidence type="ECO:0000256" key="2">
    <source>
        <dbReference type="ARBA" id="ARBA00005587"/>
    </source>
</evidence>
<organism evidence="7 8">
    <name type="scientific">Saccharopolyspora phatthalungensis</name>
    <dbReference type="NCBI Taxonomy" id="664693"/>
    <lineage>
        <taxon>Bacteria</taxon>
        <taxon>Bacillati</taxon>
        <taxon>Actinomycetota</taxon>
        <taxon>Actinomycetes</taxon>
        <taxon>Pseudonocardiales</taxon>
        <taxon>Pseudonocardiaceae</taxon>
        <taxon>Saccharopolyspora</taxon>
    </lineage>
</organism>
<gene>
    <name evidence="7" type="ORF">BJ970_004813</name>
</gene>
<evidence type="ECO:0000256" key="6">
    <source>
        <dbReference type="SAM" id="Phobius"/>
    </source>
</evidence>
<dbReference type="EMBL" id="JACHIW010000001">
    <property type="protein sequence ID" value="MBB5157279.1"/>
    <property type="molecule type" value="Genomic_DNA"/>
</dbReference>
<evidence type="ECO:0000313" key="7">
    <source>
        <dbReference type="EMBL" id="MBB5157279.1"/>
    </source>
</evidence>
<feature type="transmembrane region" description="Helical" evidence="6">
    <location>
        <begin position="54"/>
        <end position="75"/>
    </location>
</feature>
<sequence>MTAQSEMIAPPAATPIVAAPSGNPIIAGLPGFVIGSIALALQLLGFVPADAATVVLPITFGASAISTLVATLWGVRAGENAVAVIFVTFTGFWVSYTLLVMALTHNWLAIPAEHAGRAQGLFLLSWLVVIGTLTIGSLRLPKTFTAVLLLVDLCLAFNLIAALGGSSWAGTLAGVSALGFALIGAYLLTGAVMESGGGKPFPVGSPLLRR</sequence>
<keyword evidence="4 6" id="KW-1133">Transmembrane helix</keyword>
<evidence type="ECO:0000256" key="3">
    <source>
        <dbReference type="ARBA" id="ARBA00022692"/>
    </source>
</evidence>
<comment type="similarity">
    <text evidence="2">Belongs to the acetate uptake transporter (AceTr) (TC 2.A.96) family.</text>
</comment>
<comment type="subcellular location">
    <subcellularLocation>
        <location evidence="1">Membrane</location>
        <topology evidence="1">Multi-pass membrane protein</topology>
    </subcellularLocation>
</comment>
<dbReference type="Proteomes" id="UP000584374">
    <property type="component" value="Unassembled WGS sequence"/>
</dbReference>
<dbReference type="InterPro" id="IPR000791">
    <property type="entry name" value="Gpr1/Fun34/SatP-like"/>
</dbReference>
<keyword evidence="3 6" id="KW-0812">Transmembrane</keyword>
<evidence type="ECO:0000256" key="1">
    <source>
        <dbReference type="ARBA" id="ARBA00004141"/>
    </source>
</evidence>
<reference evidence="7 8" key="1">
    <citation type="submission" date="2020-08" db="EMBL/GenBank/DDBJ databases">
        <title>Sequencing the genomes of 1000 actinobacteria strains.</title>
        <authorList>
            <person name="Klenk H.-P."/>
        </authorList>
    </citation>
    <scope>NUCLEOTIDE SEQUENCE [LARGE SCALE GENOMIC DNA]</scope>
    <source>
        <strain evidence="7 8">DSM 45584</strain>
    </source>
</reference>
<feature type="transmembrane region" description="Helical" evidence="6">
    <location>
        <begin position="172"/>
        <end position="193"/>
    </location>
</feature>
<protein>
    <recommendedName>
        <fullName evidence="9">GPR1/FUN34/yaaH family protein</fullName>
    </recommendedName>
</protein>
<dbReference type="GO" id="GO:0015123">
    <property type="term" value="F:acetate transmembrane transporter activity"/>
    <property type="evidence" value="ECO:0007669"/>
    <property type="project" value="TreeGrafter"/>
</dbReference>
<accession>A0A840QFB9</accession>
<dbReference type="InterPro" id="IPR051633">
    <property type="entry name" value="AceTr"/>
</dbReference>
<feature type="transmembrane region" description="Helical" evidence="6">
    <location>
        <begin position="81"/>
        <end position="108"/>
    </location>
</feature>
<evidence type="ECO:0008006" key="9">
    <source>
        <dbReference type="Google" id="ProtNLM"/>
    </source>
</evidence>
<comment type="caution">
    <text evidence="7">The sequence shown here is derived from an EMBL/GenBank/DDBJ whole genome shotgun (WGS) entry which is preliminary data.</text>
</comment>
<feature type="transmembrane region" description="Helical" evidence="6">
    <location>
        <begin position="120"/>
        <end position="138"/>
    </location>
</feature>
<evidence type="ECO:0000256" key="5">
    <source>
        <dbReference type="ARBA" id="ARBA00023136"/>
    </source>
</evidence>
<evidence type="ECO:0000256" key="4">
    <source>
        <dbReference type="ARBA" id="ARBA00022989"/>
    </source>
</evidence>
<name>A0A840QFB9_9PSEU</name>